<dbReference type="InterPro" id="IPR025662">
    <property type="entry name" value="Sigma_54_int_dom_ATP-bd_1"/>
</dbReference>
<feature type="compositionally biased region" description="Basic and acidic residues" evidence="5">
    <location>
        <begin position="537"/>
        <end position="548"/>
    </location>
</feature>
<evidence type="ECO:0000313" key="8">
    <source>
        <dbReference type="Proteomes" id="UP001524944"/>
    </source>
</evidence>
<feature type="coiled-coil region" evidence="4">
    <location>
        <begin position="648"/>
        <end position="675"/>
    </location>
</feature>
<gene>
    <name evidence="7" type="ORF">NVS47_14050</name>
</gene>
<evidence type="ECO:0000259" key="6">
    <source>
        <dbReference type="Pfam" id="PF13476"/>
    </source>
</evidence>
<dbReference type="PANTHER" id="PTHR32114">
    <property type="entry name" value="ABC TRANSPORTER ABCH.3"/>
    <property type="match status" value="1"/>
</dbReference>
<evidence type="ECO:0000313" key="7">
    <source>
        <dbReference type="EMBL" id="MCR6546621.1"/>
    </source>
</evidence>
<dbReference type="PANTHER" id="PTHR32114:SF2">
    <property type="entry name" value="ABC TRANSPORTER ABCH.3"/>
    <property type="match status" value="1"/>
</dbReference>
<dbReference type="InterPro" id="IPR027417">
    <property type="entry name" value="P-loop_NTPase"/>
</dbReference>
<comment type="caution">
    <text evidence="7">The sequence shown here is derived from an EMBL/GenBank/DDBJ whole genome shotgun (WGS) entry which is preliminary data.</text>
</comment>
<dbReference type="EMBL" id="JANPWE010000009">
    <property type="protein sequence ID" value="MCR6546621.1"/>
    <property type="molecule type" value="Genomic_DNA"/>
</dbReference>
<dbReference type="Gene3D" id="3.40.50.300">
    <property type="entry name" value="P-loop containing nucleotide triphosphate hydrolases"/>
    <property type="match status" value="2"/>
</dbReference>
<reference evidence="7 8" key="1">
    <citation type="submission" date="2022-08" db="EMBL/GenBank/DDBJ databases">
        <title>Proteogenomics of the novel Dehalobacterium formicoaceticum strain EZ94 highlights a key role of methyltransferases during anaerobic dichloromethane degradation.</title>
        <authorList>
            <person name="Wasmund K."/>
        </authorList>
    </citation>
    <scope>NUCLEOTIDE SEQUENCE [LARGE SCALE GENOMIC DNA]</scope>
    <source>
        <strain evidence="7 8">EZ94</strain>
    </source>
</reference>
<keyword evidence="8" id="KW-1185">Reference proteome</keyword>
<dbReference type="InterPro" id="IPR038729">
    <property type="entry name" value="Rad50/SbcC_AAA"/>
</dbReference>
<dbReference type="SUPFAM" id="SSF52540">
    <property type="entry name" value="P-loop containing nucleoside triphosphate hydrolases"/>
    <property type="match status" value="1"/>
</dbReference>
<keyword evidence="4" id="KW-0175">Coiled coil</keyword>
<comment type="similarity">
    <text evidence="1">Belongs to the SMC family. SbcC subfamily.</text>
</comment>
<proteinExistence type="inferred from homology"/>
<feature type="region of interest" description="Disordered" evidence="5">
    <location>
        <begin position="527"/>
        <end position="548"/>
    </location>
</feature>
<feature type="domain" description="Rad50/SbcC-type AAA" evidence="6">
    <location>
        <begin position="5"/>
        <end position="208"/>
    </location>
</feature>
<evidence type="ECO:0000256" key="3">
    <source>
        <dbReference type="ARBA" id="ARBA00013368"/>
    </source>
</evidence>
<comment type="subunit">
    <text evidence="2">Heterodimer of SbcC and SbcD.</text>
</comment>
<feature type="coiled-coil region" evidence="4">
    <location>
        <begin position="395"/>
        <end position="446"/>
    </location>
</feature>
<dbReference type="RefSeq" id="WP_089610836.1">
    <property type="nucleotide sequence ID" value="NZ_CP022121.1"/>
</dbReference>
<name>A0ABT1Y6V8_9FIRM</name>
<dbReference type="Pfam" id="PF13476">
    <property type="entry name" value="AAA_23"/>
    <property type="match status" value="1"/>
</dbReference>
<evidence type="ECO:0000256" key="1">
    <source>
        <dbReference type="ARBA" id="ARBA00006930"/>
    </source>
</evidence>
<dbReference type="Proteomes" id="UP001524944">
    <property type="component" value="Unassembled WGS sequence"/>
</dbReference>
<evidence type="ECO:0000256" key="2">
    <source>
        <dbReference type="ARBA" id="ARBA00011322"/>
    </source>
</evidence>
<organism evidence="7 8">
    <name type="scientific">Dehalobacterium formicoaceticum</name>
    <dbReference type="NCBI Taxonomy" id="51515"/>
    <lineage>
        <taxon>Bacteria</taxon>
        <taxon>Bacillati</taxon>
        <taxon>Bacillota</taxon>
        <taxon>Clostridia</taxon>
        <taxon>Eubacteriales</taxon>
        <taxon>Peptococcaceae</taxon>
        <taxon>Dehalobacterium</taxon>
    </lineage>
</organism>
<feature type="coiled-coil region" evidence="4">
    <location>
        <begin position="282"/>
        <end position="312"/>
    </location>
</feature>
<protein>
    <recommendedName>
        <fullName evidence="3">Nuclease SbcCD subunit C</fullName>
    </recommendedName>
</protein>
<evidence type="ECO:0000256" key="5">
    <source>
        <dbReference type="SAM" id="MobiDB-lite"/>
    </source>
</evidence>
<evidence type="ECO:0000256" key="4">
    <source>
        <dbReference type="SAM" id="Coils"/>
    </source>
</evidence>
<dbReference type="PROSITE" id="PS00675">
    <property type="entry name" value="SIGMA54_INTERACT_1"/>
    <property type="match status" value="1"/>
</dbReference>
<accession>A0ABT1Y6V8</accession>
<sequence>MKPLKIVMSAFGPYAEKVELPLTQLGQEGLFLITGETGAGKTTIFDAVAFALFDGASGSVRTVDTLRSDFARPETKTYVELDFLHKGQEYKVLRNPKYERPKKSGTGFTNENADATFYYPDGGVVTGNNKVTEKIVSLLGIDYKQFKQIAMIAQGEFLKLLLAESSERAGIFRKVFNTDIYLSVQEALKKREKELKGRYEEKIRSILQFMDGIICNEEHEDYGELSGLIAKNSVHGTEEVIKLLQGLIKEDRSIFQAAKMQSEEIDNLIMRKAAELKEGEYVNKSFAALEQAEESRQELLNKAEEMEENEKAAGAGEKALYGVKPVWDIYLREKKAHDELKSGIEKLSTIIERQIPQVEELHYALLAEQKKEPIRERWAGDLMKLTETLPQYEKVDKLKNEKENLEKDLKAAEISLAALKAKQEELSEKKDKLKEEEGALKDADIRLLECTNLLINLAADEKLFNAMITDMAVLKQMETEYQELQGSFLKAEKLYQGINEEYIEKEHAFFREQAGILAESLEEGSPCPVCGSTQHPKKAEATADAPREADIQKLKSQKDNKLKAMQLASEDAGRKKSEIDTSRTHLMQRGKELFEEHTLEILGTPENSENHENSKTPKNIPELELMTVRSLTQTLENKGKQTEAIGILEAQSKRKVACEQELGQLEETIQKINESFTGQSEERGSLLAKVSSIKSEINTLLALLEHPSLEKAQEIIGFTAEKLKESKRMLKEAENLYQENKGALDKNKALLLDQEERLKGAVRTAENAWADFTGKYQEYGFRDAESYHEALLPEENLSQLQKSIADYREACKITNGDILRLREETKDKKPQDLQKILEDQKAWQLKKAALDDQAQRVLGRLQNNEKTVQSIVRIDGERRQTEKEYLTVSGLAKTANGELAGKQKLAFEQFVQASYFNQIIQEANKRLSAMTGGRYELLRKENATDHRSQSGLELDVLDNYTGKIRTVKSLSGGESFKASLSLALGLSDVIQSYAGGVEIDTMFIDEGFGALDTESLEQAIVTLNNLTSGNRLVGIISHVNELKERIDKKVIIKKGMLGSSIELMG</sequence>
<dbReference type="Pfam" id="PF13558">
    <property type="entry name" value="SbcC_Walker_B"/>
    <property type="match status" value="1"/>
</dbReference>